<evidence type="ECO:0000256" key="1">
    <source>
        <dbReference type="ARBA" id="ARBA00022679"/>
    </source>
</evidence>
<keyword evidence="2" id="KW-0547">Nucleotide-binding</keyword>
<evidence type="ECO:0000256" key="3">
    <source>
        <dbReference type="ARBA" id="ARBA00022777"/>
    </source>
</evidence>
<dbReference type="CDD" id="cd14014">
    <property type="entry name" value="STKc_PknB_like"/>
    <property type="match status" value="1"/>
</dbReference>
<dbReference type="InterPro" id="IPR011009">
    <property type="entry name" value="Kinase-like_dom_sf"/>
</dbReference>
<gene>
    <name evidence="6" type="primary">pknD_2</name>
    <name evidence="6" type="ORF">Dxin01_02106</name>
</gene>
<evidence type="ECO:0000256" key="2">
    <source>
        <dbReference type="ARBA" id="ARBA00022741"/>
    </source>
</evidence>
<evidence type="ECO:0000313" key="6">
    <source>
        <dbReference type="EMBL" id="GAA5502362.1"/>
    </source>
</evidence>
<dbReference type="Gene3D" id="2.130.10.10">
    <property type="entry name" value="YVTN repeat-like/Quinoprotein amine dehydrogenase"/>
    <property type="match status" value="1"/>
</dbReference>
<evidence type="ECO:0000313" key="7">
    <source>
        <dbReference type="Proteomes" id="UP001458946"/>
    </source>
</evidence>
<dbReference type="InterPro" id="IPR002372">
    <property type="entry name" value="PQQ_rpt_dom"/>
</dbReference>
<dbReference type="InterPro" id="IPR011047">
    <property type="entry name" value="Quinoprotein_ADH-like_sf"/>
</dbReference>
<keyword evidence="4" id="KW-0067">ATP-binding</keyword>
<keyword evidence="7" id="KW-1185">Reference proteome</keyword>
<comment type="caution">
    <text evidence="6">The sequence shown here is derived from an EMBL/GenBank/DDBJ whole genome shotgun (WGS) entry which is preliminary data.</text>
</comment>
<protein>
    <submittedName>
        <fullName evidence="6">Serine/threonine-protein kinase PknD</fullName>
    </submittedName>
</protein>
<proteinExistence type="predicted"/>
<dbReference type="SUPFAM" id="SSF50998">
    <property type="entry name" value="Quinoprotein alcohol dehydrogenase-like"/>
    <property type="match status" value="1"/>
</dbReference>
<feature type="domain" description="Protein kinase" evidence="5">
    <location>
        <begin position="58"/>
        <end position="323"/>
    </location>
</feature>
<dbReference type="PROSITE" id="PS50011">
    <property type="entry name" value="PROTEIN_KINASE_DOM"/>
    <property type="match status" value="1"/>
</dbReference>
<dbReference type="GO" id="GO:0016301">
    <property type="term" value="F:kinase activity"/>
    <property type="evidence" value="ECO:0007669"/>
    <property type="project" value="UniProtKB-KW"/>
</dbReference>
<dbReference type="SMART" id="SM00220">
    <property type="entry name" value="S_TKc"/>
    <property type="match status" value="1"/>
</dbReference>
<dbReference type="Proteomes" id="UP001458946">
    <property type="component" value="Unassembled WGS sequence"/>
</dbReference>
<dbReference type="PROSITE" id="PS00108">
    <property type="entry name" value="PROTEIN_KINASE_ST"/>
    <property type="match status" value="1"/>
</dbReference>
<dbReference type="Pfam" id="PF13360">
    <property type="entry name" value="PQQ_2"/>
    <property type="match status" value="1"/>
</dbReference>
<dbReference type="Gene3D" id="1.10.510.10">
    <property type="entry name" value="Transferase(Phosphotransferase) domain 1"/>
    <property type="match status" value="1"/>
</dbReference>
<evidence type="ECO:0000256" key="4">
    <source>
        <dbReference type="ARBA" id="ARBA00022840"/>
    </source>
</evidence>
<dbReference type="InterPro" id="IPR015943">
    <property type="entry name" value="WD40/YVTN_repeat-like_dom_sf"/>
</dbReference>
<name>A0ABP9VAS1_9DEIO</name>
<dbReference type="InterPro" id="IPR000719">
    <property type="entry name" value="Prot_kinase_dom"/>
</dbReference>
<dbReference type="PANTHER" id="PTHR43289:SF34">
    <property type="entry name" value="SERINE_THREONINE-PROTEIN KINASE YBDM-RELATED"/>
    <property type="match status" value="1"/>
</dbReference>
<dbReference type="SMART" id="SM00564">
    <property type="entry name" value="PQQ"/>
    <property type="match status" value="5"/>
</dbReference>
<dbReference type="Pfam" id="PF00069">
    <property type="entry name" value="Pkinase"/>
    <property type="match status" value="1"/>
</dbReference>
<evidence type="ECO:0000259" key="5">
    <source>
        <dbReference type="PROSITE" id="PS50011"/>
    </source>
</evidence>
<organism evidence="6 7">
    <name type="scientific">Deinococcus xinjiangensis</name>
    <dbReference type="NCBI Taxonomy" id="457454"/>
    <lineage>
        <taxon>Bacteria</taxon>
        <taxon>Thermotogati</taxon>
        <taxon>Deinococcota</taxon>
        <taxon>Deinococci</taxon>
        <taxon>Deinococcales</taxon>
        <taxon>Deinococcaceae</taxon>
        <taxon>Deinococcus</taxon>
    </lineage>
</organism>
<dbReference type="InterPro" id="IPR018391">
    <property type="entry name" value="PQQ_b-propeller_rpt"/>
</dbReference>
<keyword evidence="1" id="KW-0808">Transferase</keyword>
<keyword evidence="3 6" id="KW-0418">Kinase</keyword>
<dbReference type="RefSeq" id="WP_353542334.1">
    <property type="nucleotide sequence ID" value="NZ_BAABRN010000022.1"/>
</dbReference>
<accession>A0ABP9VAS1</accession>
<dbReference type="Gene3D" id="3.30.200.20">
    <property type="entry name" value="Phosphorylase Kinase, domain 1"/>
    <property type="match status" value="1"/>
</dbReference>
<dbReference type="PANTHER" id="PTHR43289">
    <property type="entry name" value="MITOGEN-ACTIVATED PROTEIN KINASE KINASE KINASE 20-RELATED"/>
    <property type="match status" value="1"/>
</dbReference>
<sequence length="697" mass="75509">MTNVTCPDCAGVNAATNLFCDYCGSPLGSAESMLPSGAGDLIRQGPLPPGTVLKGGRYTVDRHLAQGGMGSIYVARDASTAKPCIIKEMLPKADPVEREEAEQAFMQEAAMLAELNHANIVTVWDYFEENGSHYLTEEFVNGGDLAGVVRQPEQMSEARLLETAIQIADAFHYIHTYYKTAPAGSQCQGPIIYRDMKPANVMIRGDGKIVVADFGIVRLFKPGKKSDTINLGTHGYAAPEMISNIQSDERSDIYTLGATLHELLTKRDPANNVNHFLPVRQFRPDISPELERIVMRMLEDLPAQRYQTVAELLNDLRGLHERWRVSKCPQANCQHQNPVGAARCQRCGTPLRAVTGQEAQAHGGEARLGIYQTTGKSAWEVAWQMHLRSKTRGLPSLHQAMVAVATEDAHLAVLDVRTGRGLQRSTLPSASRSTPLVTTWGIVAGHRTGAALCDFSTSQVAPLPLPPTEMFATPVADHNDVYFGSYDGQVFGVDLKNRQISWSASIGDCILGALALDGNDLVVTSKNGQVTLLDRRTGAQRWTFRSGKPIYGHALLADDAVIVLDTSGRLSLLDRTRGTVMLQFLTGGESYNSPVLAQNRLYTTDLHGTVRCHTTSSNGQADWERPLGEDVLASPIVVGRTLIQATRAGRLHVLDVGTGQPVQPAVSLLADFVSSPVVDGNTMIALDQSGAIVTLVN</sequence>
<dbReference type="EMBL" id="BAABRN010000022">
    <property type="protein sequence ID" value="GAA5502362.1"/>
    <property type="molecule type" value="Genomic_DNA"/>
</dbReference>
<dbReference type="SUPFAM" id="SSF56112">
    <property type="entry name" value="Protein kinase-like (PK-like)"/>
    <property type="match status" value="1"/>
</dbReference>
<reference evidence="6 7" key="1">
    <citation type="submission" date="2024-02" db="EMBL/GenBank/DDBJ databases">
        <title>Deinococcus xinjiangensis NBRC 107630.</title>
        <authorList>
            <person name="Ichikawa N."/>
            <person name="Katano-Makiyama Y."/>
            <person name="Hidaka K."/>
        </authorList>
    </citation>
    <scope>NUCLEOTIDE SEQUENCE [LARGE SCALE GENOMIC DNA]</scope>
    <source>
        <strain evidence="6 7">NBRC 107630</strain>
    </source>
</reference>
<dbReference type="InterPro" id="IPR008271">
    <property type="entry name" value="Ser/Thr_kinase_AS"/>
</dbReference>